<name>A0AAD9N6K6_9ANNE</name>
<comment type="caution">
    <text evidence="10">The sequence shown here is derived from an EMBL/GenBank/DDBJ whole genome shotgun (WGS) entry which is preliminary data.</text>
</comment>
<dbReference type="Pfam" id="PF07679">
    <property type="entry name" value="I-set"/>
    <property type="match status" value="1"/>
</dbReference>
<proteinExistence type="inferred from homology"/>
<keyword evidence="3" id="KW-0963">Cytoplasm</keyword>
<evidence type="ECO:0000256" key="2">
    <source>
        <dbReference type="ARBA" id="ARBA00006692"/>
    </source>
</evidence>
<dbReference type="PANTHER" id="PTHR47633:SF8">
    <property type="entry name" value="SPEG NEIGHBOR PROTEIN"/>
    <property type="match status" value="1"/>
</dbReference>
<dbReference type="SMART" id="SM00408">
    <property type="entry name" value="IGc2"/>
    <property type="match status" value="1"/>
</dbReference>
<gene>
    <name evidence="10" type="ORF">LSH36_160g01047</name>
</gene>
<comment type="subcellular location">
    <subcellularLocation>
        <location evidence="1">Cytoplasm</location>
    </subcellularLocation>
</comment>
<evidence type="ECO:0000256" key="1">
    <source>
        <dbReference type="ARBA" id="ARBA00004496"/>
    </source>
</evidence>
<accession>A0AAD9N6K6</accession>
<sequence>MERDILRDGIQLKRSEEEMDAEFEEHNLNIEEILARTQRSFASRSRRCIYEAPEFVKRLNAFEEAVVGDTVVFECQWKAFPRPTIKWYKDDEEITEDPRYDYETNEIQNGVVRLVVKDAKKVDEGAYKCKAENQEGVASTTGYLSKEQQQDKKKLPPDYAASSAPHLRTIIEQQSVEEREAESLRDQPPSPIQDFIDKAQSGRARGVTWPLLTMGYQNGLYPKDDDVESSGSETSVNSQDYDDVSFSVEHEDDVFTEKIPRRELELLGCRVEKSANVITNKHDREKVQDGVNLSRTTPEGDGPQTAGLSRNVNKLRPVDTTGLTPPHNDLDTLRVDKALDILDSKWIYFFPLVSSMTFCASAMAVSPLLVILPMMFASFVMFHFLFSAEDT</sequence>
<dbReference type="Proteomes" id="UP001208570">
    <property type="component" value="Unassembled WGS sequence"/>
</dbReference>
<evidence type="ECO:0000256" key="6">
    <source>
        <dbReference type="ARBA" id="ARBA00023319"/>
    </source>
</evidence>
<dbReference type="InterPro" id="IPR007110">
    <property type="entry name" value="Ig-like_dom"/>
</dbReference>
<dbReference type="EMBL" id="JAODUP010000160">
    <property type="protein sequence ID" value="KAK2159007.1"/>
    <property type="molecule type" value="Genomic_DNA"/>
</dbReference>
<keyword evidence="8" id="KW-0812">Transmembrane</keyword>
<keyword evidence="6" id="KW-0393">Immunoglobulin domain</keyword>
<feature type="domain" description="Ig-like" evidence="9">
    <location>
        <begin position="53"/>
        <end position="145"/>
    </location>
</feature>
<dbReference type="AlphaFoldDB" id="A0AAD9N6K6"/>
<keyword evidence="8" id="KW-0472">Membrane</keyword>
<evidence type="ECO:0000313" key="10">
    <source>
        <dbReference type="EMBL" id="KAK2159007.1"/>
    </source>
</evidence>
<dbReference type="InterPro" id="IPR003599">
    <property type="entry name" value="Ig_sub"/>
</dbReference>
<dbReference type="PANTHER" id="PTHR47633">
    <property type="entry name" value="IMMUNOGLOBULIN"/>
    <property type="match status" value="1"/>
</dbReference>
<evidence type="ECO:0000256" key="8">
    <source>
        <dbReference type="SAM" id="Phobius"/>
    </source>
</evidence>
<dbReference type="SMART" id="SM00409">
    <property type="entry name" value="IG"/>
    <property type="match status" value="1"/>
</dbReference>
<keyword evidence="8" id="KW-1133">Transmembrane helix</keyword>
<dbReference type="InterPro" id="IPR013783">
    <property type="entry name" value="Ig-like_fold"/>
</dbReference>
<feature type="region of interest" description="Disordered" evidence="7">
    <location>
        <begin position="285"/>
        <end position="323"/>
    </location>
</feature>
<evidence type="ECO:0000256" key="7">
    <source>
        <dbReference type="SAM" id="MobiDB-lite"/>
    </source>
</evidence>
<feature type="compositionally biased region" description="Polar residues" evidence="7">
    <location>
        <begin position="138"/>
        <end position="147"/>
    </location>
</feature>
<dbReference type="GO" id="GO:0030017">
    <property type="term" value="C:sarcomere"/>
    <property type="evidence" value="ECO:0007669"/>
    <property type="project" value="UniProtKB-ARBA"/>
</dbReference>
<dbReference type="GO" id="GO:0004672">
    <property type="term" value="F:protein kinase activity"/>
    <property type="evidence" value="ECO:0007669"/>
    <property type="project" value="TreeGrafter"/>
</dbReference>
<dbReference type="InterPro" id="IPR036179">
    <property type="entry name" value="Ig-like_dom_sf"/>
</dbReference>
<feature type="transmembrane region" description="Helical" evidence="8">
    <location>
        <begin position="370"/>
        <end position="388"/>
    </location>
</feature>
<comment type="similarity">
    <text evidence="2">Belongs to the protein kinase superfamily. CAMK Ser/Thr protein kinase family.</text>
</comment>
<evidence type="ECO:0000313" key="11">
    <source>
        <dbReference type="Proteomes" id="UP001208570"/>
    </source>
</evidence>
<dbReference type="FunFam" id="2.60.40.10:FF:000345">
    <property type="entry name" value="Muscle M-line assembly protein unc-89"/>
    <property type="match status" value="1"/>
</dbReference>
<dbReference type="InterPro" id="IPR003598">
    <property type="entry name" value="Ig_sub2"/>
</dbReference>
<protein>
    <recommendedName>
        <fullName evidence="9">Ig-like domain-containing protein</fullName>
    </recommendedName>
</protein>
<evidence type="ECO:0000256" key="4">
    <source>
        <dbReference type="ARBA" id="ARBA00022737"/>
    </source>
</evidence>
<keyword evidence="11" id="KW-1185">Reference proteome</keyword>
<dbReference type="PROSITE" id="PS50835">
    <property type="entry name" value="IG_LIKE"/>
    <property type="match status" value="1"/>
</dbReference>
<reference evidence="10" key="1">
    <citation type="journal article" date="2023" name="Mol. Biol. Evol.">
        <title>Third-Generation Sequencing Reveals the Adaptive Role of the Epigenome in Three Deep-Sea Polychaetes.</title>
        <authorList>
            <person name="Perez M."/>
            <person name="Aroh O."/>
            <person name="Sun Y."/>
            <person name="Lan Y."/>
            <person name="Juniper S.K."/>
            <person name="Young C.R."/>
            <person name="Angers B."/>
            <person name="Qian P.Y."/>
        </authorList>
    </citation>
    <scope>NUCLEOTIDE SEQUENCE</scope>
    <source>
        <strain evidence="10">P08H-3</strain>
    </source>
</reference>
<dbReference type="SUPFAM" id="SSF48726">
    <property type="entry name" value="Immunoglobulin"/>
    <property type="match status" value="1"/>
</dbReference>
<feature type="region of interest" description="Disordered" evidence="7">
    <location>
        <begin position="138"/>
        <end position="166"/>
    </location>
</feature>
<dbReference type="Gene3D" id="2.60.40.10">
    <property type="entry name" value="Immunoglobulins"/>
    <property type="match status" value="1"/>
</dbReference>
<evidence type="ECO:0000256" key="3">
    <source>
        <dbReference type="ARBA" id="ARBA00022490"/>
    </source>
</evidence>
<evidence type="ECO:0000259" key="9">
    <source>
        <dbReference type="PROSITE" id="PS50835"/>
    </source>
</evidence>
<organism evidence="10 11">
    <name type="scientific">Paralvinella palmiformis</name>
    <dbReference type="NCBI Taxonomy" id="53620"/>
    <lineage>
        <taxon>Eukaryota</taxon>
        <taxon>Metazoa</taxon>
        <taxon>Spiralia</taxon>
        <taxon>Lophotrochozoa</taxon>
        <taxon>Annelida</taxon>
        <taxon>Polychaeta</taxon>
        <taxon>Sedentaria</taxon>
        <taxon>Canalipalpata</taxon>
        <taxon>Terebellida</taxon>
        <taxon>Terebelliformia</taxon>
        <taxon>Alvinellidae</taxon>
        <taxon>Paralvinella</taxon>
    </lineage>
</organism>
<keyword evidence="5" id="KW-1015">Disulfide bond</keyword>
<dbReference type="InterPro" id="IPR013098">
    <property type="entry name" value="Ig_I-set"/>
</dbReference>
<keyword evidence="4" id="KW-0677">Repeat</keyword>
<evidence type="ECO:0000256" key="5">
    <source>
        <dbReference type="ARBA" id="ARBA00023157"/>
    </source>
</evidence>